<dbReference type="SUPFAM" id="SSF51905">
    <property type="entry name" value="FAD/NAD(P)-binding domain"/>
    <property type="match status" value="1"/>
</dbReference>
<dbReference type="EMBL" id="CP003984">
    <property type="protein sequence ID" value="AII87653.1"/>
    <property type="molecule type" value="Genomic_DNA"/>
</dbReference>
<dbReference type="Gene3D" id="3.30.9.10">
    <property type="entry name" value="D-Amino Acid Oxidase, subunit A, domain 2"/>
    <property type="match status" value="1"/>
</dbReference>
<dbReference type="InterPro" id="IPR036188">
    <property type="entry name" value="FAD/NAD-bd_sf"/>
</dbReference>
<dbReference type="PANTHER" id="PTHR13847">
    <property type="entry name" value="SARCOSINE DEHYDROGENASE-RELATED"/>
    <property type="match status" value="1"/>
</dbReference>
<protein>
    <submittedName>
        <fullName evidence="3">FAD dependent oxidoreductase</fullName>
    </submittedName>
</protein>
<accession>A0AAN0RK16</accession>
<dbReference type="AlphaFoldDB" id="A0AAN0RK16"/>
<dbReference type="Gene3D" id="3.50.50.60">
    <property type="entry name" value="FAD/NAD(P)-binding domain"/>
    <property type="match status" value="1"/>
</dbReference>
<dbReference type="GO" id="GO:0016491">
    <property type="term" value="F:oxidoreductase activity"/>
    <property type="evidence" value="ECO:0007669"/>
    <property type="project" value="UniProtKB-KW"/>
</dbReference>
<evidence type="ECO:0000313" key="3">
    <source>
        <dbReference type="EMBL" id="AII87653.1"/>
    </source>
</evidence>
<dbReference type="RefSeq" id="WP_044050332.1">
    <property type="nucleotide sequence ID" value="NZ_CP003984.1"/>
</dbReference>
<reference evidence="3 4" key="1">
    <citation type="journal article" date="2014" name="ISME J.">
        <title>Adaptation of an abundant Roseobacter RCA organism to pelagic systems revealed by genomic and transcriptomic analyses.</title>
        <authorList>
            <person name="Voget S."/>
            <person name="Wemheuer B."/>
            <person name="Brinkhoff T."/>
            <person name="Vollmers J."/>
            <person name="Dietrich S."/>
            <person name="Giebel H.A."/>
            <person name="Beardsley C."/>
            <person name="Sardemann C."/>
            <person name="Bakenhus I."/>
            <person name="Billerbeck S."/>
            <person name="Daniel R."/>
            <person name="Simon M."/>
        </authorList>
    </citation>
    <scope>NUCLEOTIDE SEQUENCE [LARGE SCALE GENOMIC DNA]</scope>
    <source>
        <strain evidence="3 4">RCA23</strain>
    </source>
</reference>
<feature type="domain" description="FAD dependent oxidoreductase" evidence="2">
    <location>
        <begin position="4"/>
        <end position="335"/>
    </location>
</feature>
<evidence type="ECO:0000313" key="4">
    <source>
        <dbReference type="Proteomes" id="UP000028680"/>
    </source>
</evidence>
<sequence>MEDFITIGGGIAGISAAARLSEHGSCRVLEREAHLAYHSSGRSAALYEENYGSPSTISLAKAGRADWEDVLEGVLSPRGFMLLCLRGEETQFEADRQHMGLTEISMAEAQARVPILNTQDVLRAACSTTAQDIDTDLMLQRFAKLLRSNGGVIETDQCVQAIEKISNGWRVTCQEQTFTARQLINAAGAWGDEIAALAGLARLGLTPMRRSVARLAAPGGHDPSAWPMLFGPGERWFAKADAGALIVSLAEETPSVPMDSWPHDMDLAEALARYQDYVTEEVTRPISSWAGLRTFAPDRNLVLGAAPQEESFIWAVGQGGYGFFTAPAASQLVADTALGRRPQLSAEIVAQLSPARFAP</sequence>
<keyword evidence="1" id="KW-0560">Oxidoreductase</keyword>
<dbReference type="Pfam" id="PF01266">
    <property type="entry name" value="DAO"/>
    <property type="match status" value="1"/>
</dbReference>
<proteinExistence type="predicted"/>
<dbReference type="InterPro" id="IPR006076">
    <property type="entry name" value="FAD-dep_OxRdtase"/>
</dbReference>
<dbReference type="GO" id="GO:0005737">
    <property type="term" value="C:cytoplasm"/>
    <property type="evidence" value="ECO:0007669"/>
    <property type="project" value="TreeGrafter"/>
</dbReference>
<keyword evidence="4" id="KW-1185">Reference proteome</keyword>
<name>A0AAN0RK16_9RHOB</name>
<dbReference type="Proteomes" id="UP000028680">
    <property type="component" value="Chromosome"/>
</dbReference>
<organism evidence="3 4">
    <name type="scientific">Planktomarina temperata RCA23</name>
    <dbReference type="NCBI Taxonomy" id="666509"/>
    <lineage>
        <taxon>Bacteria</taxon>
        <taxon>Pseudomonadati</taxon>
        <taxon>Pseudomonadota</taxon>
        <taxon>Alphaproteobacteria</taxon>
        <taxon>Rhodobacterales</taxon>
        <taxon>Paracoccaceae</taxon>
        <taxon>Planktomarina</taxon>
    </lineage>
</organism>
<gene>
    <name evidence="3" type="ORF">RCA23_c21220</name>
</gene>
<evidence type="ECO:0000256" key="1">
    <source>
        <dbReference type="ARBA" id="ARBA00023002"/>
    </source>
</evidence>
<evidence type="ECO:0000259" key="2">
    <source>
        <dbReference type="Pfam" id="PF01266"/>
    </source>
</evidence>
<dbReference type="PANTHER" id="PTHR13847:SF287">
    <property type="entry name" value="FAD-DEPENDENT OXIDOREDUCTASE DOMAIN-CONTAINING PROTEIN 1"/>
    <property type="match status" value="1"/>
</dbReference>
<dbReference type="KEGG" id="ptp:RCA23_c21220"/>